<dbReference type="EMBL" id="MTHB01000187">
    <property type="protein sequence ID" value="OXC75205.1"/>
    <property type="molecule type" value="Genomic_DNA"/>
</dbReference>
<reference evidence="2" key="1">
    <citation type="submission" date="2017-01" db="EMBL/GenBank/DDBJ databases">
        <title>Genome Analysis of Deinococcus marmoris KOPRI26562.</title>
        <authorList>
            <person name="Kim J.H."/>
            <person name="Oh H.-M."/>
        </authorList>
    </citation>
    <scope>NUCLEOTIDE SEQUENCE [LARGE SCALE GENOMIC DNA]</scope>
    <source>
        <strain evidence="2">PAMC 26633</strain>
    </source>
</reference>
<accession>A0A226WVK2</accession>
<sequence>MNTHGFCKNRRRRVWLDSTLCPVVEQRCNRFETWTRSRSSLRFSRAAFCPCVKRPCNARSMARALVTCVWDAFASRNHRCLADRWLSYLLSARAGSWIDTRYSRYPSGRTTHPHARAGGASLDRRTPGRPVACVSRFVPRCIRSRQG</sequence>
<evidence type="ECO:0000313" key="1">
    <source>
        <dbReference type="EMBL" id="OXC75205.1"/>
    </source>
</evidence>
<comment type="caution">
    <text evidence="1">The sequence shown here is derived from an EMBL/GenBank/DDBJ whole genome shotgun (WGS) entry which is preliminary data.</text>
</comment>
<proteinExistence type="predicted"/>
<organism evidence="1 2">
    <name type="scientific">Caballeronia sordidicola</name>
    <name type="common">Burkholderia sordidicola</name>
    <dbReference type="NCBI Taxonomy" id="196367"/>
    <lineage>
        <taxon>Bacteria</taxon>
        <taxon>Pseudomonadati</taxon>
        <taxon>Pseudomonadota</taxon>
        <taxon>Betaproteobacteria</taxon>
        <taxon>Burkholderiales</taxon>
        <taxon>Burkholderiaceae</taxon>
        <taxon>Caballeronia</taxon>
    </lineage>
</organism>
<protein>
    <submittedName>
        <fullName evidence="1">Permease of the drug/metabolite transporter (DMT) superfamily</fullName>
    </submittedName>
</protein>
<name>A0A226WVK2_CABSO</name>
<evidence type="ECO:0000313" key="2">
    <source>
        <dbReference type="Proteomes" id="UP000214720"/>
    </source>
</evidence>
<gene>
    <name evidence="1" type="ORF">BSU04_28100</name>
</gene>
<dbReference type="AlphaFoldDB" id="A0A226WVK2"/>
<dbReference type="Proteomes" id="UP000214720">
    <property type="component" value="Unassembled WGS sequence"/>
</dbReference>